<dbReference type="AlphaFoldDB" id="A0A5N1BM02"/>
<comment type="caution">
    <text evidence="9">The sequence shown here is derived from an EMBL/GenBank/DDBJ whole genome shotgun (WGS) entry which is preliminary data.</text>
</comment>
<name>A0A5N1BM02_9LACT</name>
<keyword evidence="4" id="KW-0067">ATP-binding</keyword>
<dbReference type="GO" id="GO:0070733">
    <property type="term" value="F:AMPylase activity"/>
    <property type="evidence" value="ECO:0007669"/>
    <property type="project" value="UniProtKB-EC"/>
</dbReference>
<evidence type="ECO:0000256" key="7">
    <source>
        <dbReference type="ARBA" id="ARBA00048696"/>
    </source>
</evidence>
<dbReference type="EMBL" id="VYVN01000009">
    <property type="protein sequence ID" value="KAA9240380.1"/>
    <property type="molecule type" value="Genomic_DNA"/>
</dbReference>
<comment type="catalytic activity">
    <reaction evidence="6">
        <text>L-threonyl-[protein] + ATP = 3-O-(5'-adenylyl)-L-threonyl-[protein] + diphosphate</text>
        <dbReference type="Rhea" id="RHEA:54292"/>
        <dbReference type="Rhea" id="RHEA-COMP:11060"/>
        <dbReference type="Rhea" id="RHEA-COMP:13847"/>
        <dbReference type="ChEBI" id="CHEBI:30013"/>
        <dbReference type="ChEBI" id="CHEBI:30616"/>
        <dbReference type="ChEBI" id="CHEBI:33019"/>
        <dbReference type="ChEBI" id="CHEBI:138113"/>
        <dbReference type="EC" id="2.7.7.108"/>
    </reaction>
</comment>
<evidence type="ECO:0000256" key="4">
    <source>
        <dbReference type="ARBA" id="ARBA00022840"/>
    </source>
</evidence>
<evidence type="ECO:0000256" key="2">
    <source>
        <dbReference type="ARBA" id="ARBA00022695"/>
    </source>
</evidence>
<keyword evidence="10" id="KW-1185">Reference proteome</keyword>
<evidence type="ECO:0000256" key="3">
    <source>
        <dbReference type="ARBA" id="ARBA00022741"/>
    </source>
</evidence>
<organism evidence="9 10">
    <name type="scientific">Aerococcus tenax</name>
    <dbReference type="NCBI Taxonomy" id="3078812"/>
    <lineage>
        <taxon>Bacteria</taxon>
        <taxon>Bacillati</taxon>
        <taxon>Bacillota</taxon>
        <taxon>Bacilli</taxon>
        <taxon>Lactobacillales</taxon>
        <taxon>Aerococcaceae</taxon>
        <taxon>Aerococcus</taxon>
    </lineage>
</organism>
<dbReference type="EC" id="2.7.7.108" evidence="5"/>
<dbReference type="InterPro" id="IPR003812">
    <property type="entry name" value="Fido"/>
</dbReference>
<reference evidence="10" key="1">
    <citation type="submission" date="2019-09" db="EMBL/GenBank/DDBJ databases">
        <title>Draft genome sequence assemblies of isolates from the urinary tract.</title>
        <authorList>
            <person name="Mores C.R."/>
            <person name="Putonti C."/>
            <person name="Wolfe A.J."/>
        </authorList>
    </citation>
    <scope>NUCLEOTIDE SEQUENCE [LARGE SCALE GENOMIC DNA]</scope>
    <source>
        <strain evidence="10">UMB8614</strain>
    </source>
</reference>
<dbReference type="PANTHER" id="PTHR39560">
    <property type="entry name" value="PROTEIN ADENYLYLTRANSFERASE FIC-RELATED"/>
    <property type="match status" value="1"/>
</dbReference>
<dbReference type="Proteomes" id="UP000326476">
    <property type="component" value="Unassembled WGS sequence"/>
</dbReference>
<keyword evidence="3" id="KW-0547">Nucleotide-binding</keyword>
<keyword evidence="2" id="KW-0548">Nucleotidyltransferase</keyword>
<protein>
    <recommendedName>
        <fullName evidence="5">protein adenylyltransferase</fullName>
        <ecNumber evidence="5">2.7.7.108</ecNumber>
    </recommendedName>
</protein>
<evidence type="ECO:0000313" key="10">
    <source>
        <dbReference type="Proteomes" id="UP000326476"/>
    </source>
</evidence>
<gene>
    <name evidence="9" type="ORF">F6I34_04830</name>
</gene>
<dbReference type="NCBIfam" id="NF046029">
    <property type="entry name" value="ProtAdlyltaseNmFic"/>
    <property type="match status" value="1"/>
</dbReference>
<comment type="catalytic activity">
    <reaction evidence="7">
        <text>L-tyrosyl-[protein] + ATP = O-(5'-adenylyl)-L-tyrosyl-[protein] + diphosphate</text>
        <dbReference type="Rhea" id="RHEA:54288"/>
        <dbReference type="Rhea" id="RHEA-COMP:10136"/>
        <dbReference type="Rhea" id="RHEA-COMP:13846"/>
        <dbReference type="ChEBI" id="CHEBI:30616"/>
        <dbReference type="ChEBI" id="CHEBI:33019"/>
        <dbReference type="ChEBI" id="CHEBI:46858"/>
        <dbReference type="ChEBI" id="CHEBI:83624"/>
        <dbReference type="EC" id="2.7.7.108"/>
    </reaction>
</comment>
<evidence type="ECO:0000256" key="1">
    <source>
        <dbReference type="ARBA" id="ARBA00022679"/>
    </source>
</evidence>
<dbReference type="Pfam" id="PF02661">
    <property type="entry name" value="Fic"/>
    <property type="match status" value="1"/>
</dbReference>
<dbReference type="InterPro" id="IPR036597">
    <property type="entry name" value="Fido-like_dom_sf"/>
</dbReference>
<evidence type="ECO:0000256" key="6">
    <source>
        <dbReference type="ARBA" id="ARBA00047939"/>
    </source>
</evidence>
<dbReference type="PROSITE" id="PS51459">
    <property type="entry name" value="FIDO"/>
    <property type="match status" value="1"/>
</dbReference>
<dbReference type="SUPFAM" id="SSF140931">
    <property type="entry name" value="Fic-like"/>
    <property type="match status" value="1"/>
</dbReference>
<evidence type="ECO:0000256" key="5">
    <source>
        <dbReference type="ARBA" id="ARBA00034531"/>
    </source>
</evidence>
<proteinExistence type="predicted"/>
<dbReference type="PANTHER" id="PTHR39560:SF1">
    <property type="entry name" value="PROTEIN ADENYLYLTRANSFERASE FIC-RELATED"/>
    <property type="match status" value="1"/>
</dbReference>
<dbReference type="GO" id="GO:0051302">
    <property type="term" value="P:regulation of cell division"/>
    <property type="evidence" value="ECO:0007669"/>
    <property type="project" value="TreeGrafter"/>
</dbReference>
<evidence type="ECO:0000259" key="8">
    <source>
        <dbReference type="PROSITE" id="PS51459"/>
    </source>
</evidence>
<dbReference type="GO" id="GO:0005524">
    <property type="term" value="F:ATP binding"/>
    <property type="evidence" value="ECO:0007669"/>
    <property type="project" value="UniProtKB-KW"/>
</dbReference>
<accession>A0A5N1BM02</accession>
<keyword evidence="1" id="KW-0808">Transferase</keyword>
<sequence>MIRGERVTDHSIDQEEYLSKSRAIALWDSGALQAFEVGTIKGLQEIHYALFHGIEGFQAGKLRDKNISKQGFRFASAIYLSSAAQAIEQMSQQTFNEIIDKYVEMNILHPFMEGNGRATRIWLDLILKEELALCVDWQQINKTDYLSAMTMSPTNPHFIKILLKEALTDAIDSRQVYMKGIDQSYFYENLNAYSMEEIEGLYYEGNRAGFEVD</sequence>
<feature type="domain" description="Fido" evidence="8">
    <location>
        <begin position="38"/>
        <end position="164"/>
    </location>
</feature>
<evidence type="ECO:0000313" key="9">
    <source>
        <dbReference type="EMBL" id="KAA9240380.1"/>
    </source>
</evidence>
<dbReference type="Gene3D" id="1.10.3290.10">
    <property type="entry name" value="Fido-like domain"/>
    <property type="match status" value="1"/>
</dbReference>